<dbReference type="Gene3D" id="4.10.280.10">
    <property type="entry name" value="Helix-loop-helix DNA-binding domain"/>
    <property type="match status" value="1"/>
</dbReference>
<protein>
    <recommendedName>
        <fullName evidence="2">BHLH domain-containing protein</fullName>
    </recommendedName>
</protein>
<dbReference type="SUPFAM" id="SSF47459">
    <property type="entry name" value="HLH, helix-loop-helix DNA-binding domain"/>
    <property type="match status" value="1"/>
</dbReference>
<proteinExistence type="predicted"/>
<comment type="caution">
    <text evidence="3">The sequence shown here is derived from an EMBL/GenBank/DDBJ whole genome shotgun (WGS) entry which is preliminary data.</text>
</comment>
<dbReference type="InterPro" id="IPR050359">
    <property type="entry name" value="bHLH_transcription_factors"/>
</dbReference>
<organism evidence="3 4">
    <name type="scientific">Timema podura</name>
    <name type="common">Walking stick</name>
    <dbReference type="NCBI Taxonomy" id="61482"/>
    <lineage>
        <taxon>Eukaryota</taxon>
        <taxon>Metazoa</taxon>
        <taxon>Ecdysozoa</taxon>
        <taxon>Arthropoda</taxon>
        <taxon>Hexapoda</taxon>
        <taxon>Insecta</taxon>
        <taxon>Pterygota</taxon>
        <taxon>Neoptera</taxon>
        <taxon>Polyneoptera</taxon>
        <taxon>Phasmatodea</taxon>
        <taxon>Timematodea</taxon>
        <taxon>Timematoidea</taxon>
        <taxon>Timematidae</taxon>
        <taxon>Timema</taxon>
    </lineage>
</organism>
<evidence type="ECO:0000313" key="3">
    <source>
        <dbReference type="EMBL" id="CAG2059265.1"/>
    </source>
</evidence>
<dbReference type="EMBL" id="CAJPIN010009070">
    <property type="protein sequence ID" value="CAG2059265.1"/>
    <property type="molecule type" value="Genomic_DNA"/>
</dbReference>
<feature type="region of interest" description="Disordered" evidence="1">
    <location>
        <begin position="89"/>
        <end position="109"/>
    </location>
</feature>
<dbReference type="Pfam" id="PF00010">
    <property type="entry name" value="HLH"/>
    <property type="match status" value="1"/>
</dbReference>
<dbReference type="InterPro" id="IPR011598">
    <property type="entry name" value="bHLH_dom"/>
</dbReference>
<keyword evidence="4" id="KW-1185">Reference proteome</keyword>
<evidence type="ECO:0000256" key="1">
    <source>
        <dbReference type="SAM" id="MobiDB-lite"/>
    </source>
</evidence>
<feature type="region of interest" description="Disordered" evidence="1">
    <location>
        <begin position="257"/>
        <end position="281"/>
    </location>
</feature>
<evidence type="ECO:0000313" key="4">
    <source>
        <dbReference type="Proteomes" id="UP001153148"/>
    </source>
</evidence>
<feature type="domain" description="BHLH" evidence="2">
    <location>
        <begin position="282"/>
        <end position="336"/>
    </location>
</feature>
<dbReference type="InterPro" id="IPR036638">
    <property type="entry name" value="HLH_DNA-bd_sf"/>
</dbReference>
<evidence type="ECO:0000259" key="2">
    <source>
        <dbReference type="PROSITE" id="PS50888"/>
    </source>
</evidence>
<sequence>MAPLQLGAWGGSPCCPSPLAMALGCNEDASGRAAAMENNSGSFPYPECRPESGGTPPQLQVPGRRTPLGAVGLGGFYFPPHAASSMLHPVDENRPESAGPHPSHHQHHGNSMGTGQCFLYSLPCNTGTGQCFLYSTPCNMGTGQCFLYSPPCNMGTGQCFLYFHPYNMGTGQCFLYSLPCPPCNMGTGQCFLYSPPCNMGSAQCFLYSPPCNMGTGQCFLYSPPCNMVTGQCFLYSPPCNMRIGQCFLYSPPCNMGTGQSQQQRPGGGGGGSSKSKARQGKMVRLNINARERRRMHDLNDALDELRSVIPYAHSPSVRKLSKIATLLLAKNYIMMQHRLVASLGNAVAKLSLQLRLLTCGCVGPVVLCVLRIWLNRATMASSTELSLTSGSDVVCPSKMSAILVITFHPGFRCNSLSSLSTMAVPTEPEA</sequence>
<dbReference type="PANTHER" id="PTHR19290:SF104">
    <property type="entry name" value="GH17679P"/>
    <property type="match status" value="1"/>
</dbReference>
<feature type="region of interest" description="Disordered" evidence="1">
    <location>
        <begin position="44"/>
        <end position="64"/>
    </location>
</feature>
<dbReference type="CDD" id="cd18954">
    <property type="entry name" value="bHLH_TS_bHLHe22_bHLHb5"/>
    <property type="match status" value="1"/>
</dbReference>
<dbReference type="PANTHER" id="PTHR19290">
    <property type="entry name" value="BASIC HELIX-LOOP-HELIX PROTEIN NEUROGENIN-RELATED"/>
    <property type="match status" value="1"/>
</dbReference>
<accession>A0ABN7NX56</accession>
<dbReference type="SMART" id="SM00353">
    <property type="entry name" value="HLH"/>
    <property type="match status" value="1"/>
</dbReference>
<name>A0ABN7NX56_TIMPD</name>
<reference evidence="3" key="1">
    <citation type="submission" date="2021-03" db="EMBL/GenBank/DDBJ databases">
        <authorList>
            <person name="Tran Van P."/>
        </authorList>
    </citation>
    <scope>NUCLEOTIDE SEQUENCE</scope>
</reference>
<dbReference type="Proteomes" id="UP001153148">
    <property type="component" value="Unassembled WGS sequence"/>
</dbReference>
<dbReference type="PROSITE" id="PS50888">
    <property type="entry name" value="BHLH"/>
    <property type="match status" value="1"/>
</dbReference>
<gene>
    <name evidence="3" type="ORF">TPAB3V08_LOCUS6229</name>
</gene>